<keyword evidence="5" id="KW-0813">Transport</keyword>
<keyword evidence="2 5" id="KW-0812">Transmembrane</keyword>
<feature type="transmembrane region" description="Helical" evidence="5">
    <location>
        <begin position="169"/>
        <end position="196"/>
    </location>
</feature>
<sequence length="265" mass="29158">MAAPSTPGPARTTGDLKSAPLFDHLDELRRRLIVSLVFLAIGMAVAFQYRVQLIELIKVPLTYSELYREGKVELVTLRLAGQLLISFSLAFWAGLALALPFIVWQVWGFIAPGLYPHERRWGLPFILGVGFAFAGGVLFGYKLVLPTMIPFLIEFLAGTVTQMQDLQEYIGTVTTFLIAFGVAFELPILAVVLTRIGIVNHGMLRKGWRVALVAIMVAAAVITPTPDPGNMLLVAVPLYVLYELSVILSRVFRVIPPAEQAILEP</sequence>
<evidence type="ECO:0000313" key="7">
    <source>
        <dbReference type="Proteomes" id="UP001595979"/>
    </source>
</evidence>
<comment type="caution">
    <text evidence="6">The sequence shown here is derived from an EMBL/GenBank/DDBJ whole genome shotgun (WGS) entry which is preliminary data.</text>
</comment>
<keyword evidence="7" id="KW-1185">Reference proteome</keyword>
<keyword evidence="4 5" id="KW-0472">Membrane</keyword>
<dbReference type="PRINTS" id="PR01840">
    <property type="entry name" value="TATCFAMILY"/>
</dbReference>
<dbReference type="InterPro" id="IPR002033">
    <property type="entry name" value="TatC"/>
</dbReference>
<feature type="transmembrane region" description="Helical" evidence="5">
    <location>
        <begin position="121"/>
        <end position="141"/>
    </location>
</feature>
<comment type="function">
    <text evidence="5">Part of the twin-arginine translocation (Tat) system that transports large folded proteins containing a characteristic twin-arginine motif in their signal peptide across membranes.</text>
</comment>
<dbReference type="EMBL" id="JBHSOH010000012">
    <property type="protein sequence ID" value="MFC5848931.1"/>
    <property type="molecule type" value="Genomic_DNA"/>
</dbReference>
<evidence type="ECO:0000256" key="3">
    <source>
        <dbReference type="ARBA" id="ARBA00022989"/>
    </source>
</evidence>
<keyword evidence="5" id="KW-0653">Protein transport</keyword>
<evidence type="ECO:0000313" key="6">
    <source>
        <dbReference type="EMBL" id="MFC5848931.1"/>
    </source>
</evidence>
<dbReference type="RefSeq" id="WP_380049441.1">
    <property type="nucleotide sequence ID" value="NZ_JBHSOH010000012.1"/>
</dbReference>
<comment type="subunit">
    <text evidence="5">Forms a complex with TatA.</text>
</comment>
<protein>
    <recommendedName>
        <fullName evidence="5">Sec-independent protein translocase protein TatC</fullName>
    </recommendedName>
</protein>
<evidence type="ECO:0000256" key="1">
    <source>
        <dbReference type="ARBA" id="ARBA00004141"/>
    </source>
</evidence>
<feature type="transmembrane region" description="Helical" evidence="5">
    <location>
        <begin position="83"/>
        <end position="109"/>
    </location>
</feature>
<dbReference type="HAMAP" id="MF_00902">
    <property type="entry name" value="TatC"/>
    <property type="match status" value="1"/>
</dbReference>
<organism evidence="6 7">
    <name type="scientific">Deinococcus petrolearius</name>
    <dbReference type="NCBI Taxonomy" id="1751295"/>
    <lineage>
        <taxon>Bacteria</taxon>
        <taxon>Thermotogati</taxon>
        <taxon>Deinococcota</taxon>
        <taxon>Deinococci</taxon>
        <taxon>Deinococcales</taxon>
        <taxon>Deinococcaceae</taxon>
        <taxon>Deinococcus</taxon>
    </lineage>
</organism>
<evidence type="ECO:0000256" key="4">
    <source>
        <dbReference type="ARBA" id="ARBA00023136"/>
    </source>
</evidence>
<dbReference type="Proteomes" id="UP001595979">
    <property type="component" value="Unassembled WGS sequence"/>
</dbReference>
<reference evidence="7" key="1">
    <citation type="journal article" date="2019" name="Int. J. Syst. Evol. Microbiol.">
        <title>The Global Catalogue of Microorganisms (GCM) 10K type strain sequencing project: providing services to taxonomists for standard genome sequencing and annotation.</title>
        <authorList>
            <consortium name="The Broad Institute Genomics Platform"/>
            <consortium name="The Broad Institute Genome Sequencing Center for Infectious Disease"/>
            <person name="Wu L."/>
            <person name="Ma J."/>
        </authorList>
    </citation>
    <scope>NUCLEOTIDE SEQUENCE [LARGE SCALE GENOMIC DNA]</scope>
    <source>
        <strain evidence="7">CGMCC 1.15053</strain>
    </source>
</reference>
<dbReference type="NCBIfam" id="TIGR00945">
    <property type="entry name" value="tatC"/>
    <property type="match status" value="1"/>
</dbReference>
<gene>
    <name evidence="5 6" type="primary">tatC</name>
    <name evidence="6" type="ORF">ACFPQ6_11480</name>
</gene>
<dbReference type="PANTHER" id="PTHR30371:SF0">
    <property type="entry name" value="SEC-INDEPENDENT PROTEIN TRANSLOCASE PROTEIN TATC, CHLOROPLASTIC-RELATED"/>
    <property type="match status" value="1"/>
</dbReference>
<evidence type="ECO:0000256" key="2">
    <source>
        <dbReference type="ARBA" id="ARBA00022692"/>
    </source>
</evidence>
<feature type="transmembrane region" description="Helical" evidence="5">
    <location>
        <begin position="208"/>
        <end position="225"/>
    </location>
</feature>
<name>A0ABW1DMZ2_9DEIO</name>
<proteinExistence type="inferred from homology"/>
<keyword evidence="5" id="KW-0811">Translocation</keyword>
<feature type="transmembrane region" description="Helical" evidence="5">
    <location>
        <begin position="231"/>
        <end position="252"/>
    </location>
</feature>
<evidence type="ECO:0000256" key="5">
    <source>
        <dbReference type="HAMAP-Rule" id="MF_00902"/>
    </source>
</evidence>
<dbReference type="Pfam" id="PF00902">
    <property type="entry name" value="TatC"/>
    <property type="match status" value="1"/>
</dbReference>
<comment type="subcellular location">
    <subcellularLocation>
        <location evidence="5">Cell membrane</location>
        <topology evidence="5">Multi-pass membrane protein</topology>
    </subcellularLocation>
    <subcellularLocation>
        <location evidence="1">Membrane</location>
        <topology evidence="1">Multi-pass membrane protein</topology>
    </subcellularLocation>
</comment>
<dbReference type="PANTHER" id="PTHR30371">
    <property type="entry name" value="SEC-INDEPENDENT PROTEIN TRANSLOCASE PROTEIN TATC"/>
    <property type="match status" value="1"/>
</dbReference>
<accession>A0ABW1DMZ2</accession>
<keyword evidence="3 5" id="KW-1133">Transmembrane helix</keyword>
<keyword evidence="5" id="KW-1003">Cell membrane</keyword>
<feature type="transmembrane region" description="Helical" evidence="5">
    <location>
        <begin position="32"/>
        <end position="51"/>
    </location>
</feature>
<comment type="similarity">
    <text evidence="5">Belongs to the TatC family.</text>
</comment>